<name>A0ABT0TE93_9FLAO</name>
<sequence length="342" mass="40286">MKHNTKIIIDSTSRILYASFYIQGLYETFGKKNVSFGRKHFKNLPRFHEPFSFNHYFAFVRVHKGKITRYIVDFCDPPDINKNAYEWCDIYAKINFDPTLAAHNFKKLQVIPPSFGIRIWSLPKTIFLCVKNLIISYNAMPISYYKFMQDYWQQYQRLPIAQFLGNFEAQKENYVFFASTLWTERDNAQETNGYRRDFIKTCRSSKSLEFEGGLYANMKHPYYKEFEEVIIHKTYAFPEFLARIKKSIMVFNTPAVHKCHGWKLSEFLALGCSIISTKLSYDFSRPLIHGEHVHFISDSNEIDSVIQELIAKPDYRKKLALNAQGYFNQFMSPKEVIKSIIG</sequence>
<gene>
    <name evidence="1" type="ORF">NAT47_02490</name>
</gene>
<evidence type="ECO:0000313" key="2">
    <source>
        <dbReference type="Proteomes" id="UP001203342"/>
    </source>
</evidence>
<protein>
    <recommendedName>
        <fullName evidence="3">Glycosyltransferase family 1 protein</fullName>
    </recommendedName>
</protein>
<proteinExistence type="predicted"/>
<evidence type="ECO:0000313" key="1">
    <source>
        <dbReference type="EMBL" id="MCL9769273.1"/>
    </source>
</evidence>
<organism evidence="1 2">
    <name type="scientific">Flavobacterium fragile</name>
    <dbReference type="NCBI Taxonomy" id="2949085"/>
    <lineage>
        <taxon>Bacteria</taxon>
        <taxon>Pseudomonadati</taxon>
        <taxon>Bacteroidota</taxon>
        <taxon>Flavobacteriia</taxon>
        <taxon>Flavobacteriales</taxon>
        <taxon>Flavobacteriaceae</taxon>
        <taxon>Flavobacterium</taxon>
    </lineage>
</organism>
<keyword evidence="2" id="KW-1185">Reference proteome</keyword>
<accession>A0ABT0TE93</accession>
<dbReference type="Proteomes" id="UP001203342">
    <property type="component" value="Unassembled WGS sequence"/>
</dbReference>
<dbReference type="RefSeq" id="WP_250579929.1">
    <property type="nucleotide sequence ID" value="NZ_JAMLJN010000001.1"/>
</dbReference>
<dbReference type="EMBL" id="JAMLJN010000001">
    <property type="protein sequence ID" value="MCL9769273.1"/>
    <property type="molecule type" value="Genomic_DNA"/>
</dbReference>
<evidence type="ECO:0008006" key="3">
    <source>
        <dbReference type="Google" id="ProtNLM"/>
    </source>
</evidence>
<comment type="caution">
    <text evidence="1">The sequence shown here is derived from an EMBL/GenBank/DDBJ whole genome shotgun (WGS) entry which is preliminary data.</text>
</comment>
<reference evidence="1 2" key="1">
    <citation type="submission" date="2022-05" db="EMBL/GenBank/DDBJ databases">
        <title>Flavobacterium sp., isolated from activated sludge.</title>
        <authorList>
            <person name="Ran Q."/>
        </authorList>
    </citation>
    <scope>NUCLEOTIDE SEQUENCE [LARGE SCALE GENOMIC DNA]</scope>
    <source>
        <strain evidence="1 2">HXWNR69</strain>
    </source>
</reference>